<protein>
    <submittedName>
        <fullName evidence="2">Uncharacterized protein</fullName>
    </submittedName>
</protein>
<sequence length="166" mass="17974">MHTRNVVLTMLAVAGTSQALPSDGRRIFLSQCGDLSSKTWQSSTVVYYVQSAPAAWEVAATANLPGGVVKYEGNSFNVTFDPAIQNLEWFDFAINASASPSPPDDRRGTVGMGKVGASTLTGPVNWICFPGNYYQLFSLNDVPCYNEYSCEYRKLTAPLLCTVTPA</sequence>
<evidence type="ECO:0000313" key="2">
    <source>
        <dbReference type="EMBL" id="TID02059.1"/>
    </source>
</evidence>
<organism evidence="2 3">
    <name type="scientific">Colletotrichum higginsianum</name>
    <dbReference type="NCBI Taxonomy" id="80884"/>
    <lineage>
        <taxon>Eukaryota</taxon>
        <taxon>Fungi</taxon>
        <taxon>Dikarya</taxon>
        <taxon>Ascomycota</taxon>
        <taxon>Pezizomycotina</taxon>
        <taxon>Sordariomycetes</taxon>
        <taxon>Hypocreomycetidae</taxon>
        <taxon>Glomerellales</taxon>
        <taxon>Glomerellaceae</taxon>
        <taxon>Colletotrichum</taxon>
        <taxon>Colletotrichum destructivum species complex</taxon>
    </lineage>
</organism>
<proteinExistence type="predicted"/>
<feature type="chain" id="PRO_5020999581" evidence="1">
    <location>
        <begin position="20"/>
        <end position="166"/>
    </location>
</feature>
<gene>
    <name evidence="2" type="ORF">CH35J_004623</name>
</gene>
<feature type="signal peptide" evidence="1">
    <location>
        <begin position="1"/>
        <end position="19"/>
    </location>
</feature>
<name>A0A4T0W9B0_9PEZI</name>
<accession>A0A4T0W9B0</accession>
<dbReference type="AlphaFoldDB" id="A0A4T0W9B0"/>
<evidence type="ECO:0000256" key="1">
    <source>
        <dbReference type="SAM" id="SignalP"/>
    </source>
</evidence>
<keyword evidence="1" id="KW-0732">Signal</keyword>
<evidence type="ECO:0000313" key="3">
    <source>
        <dbReference type="Proteomes" id="UP000305883"/>
    </source>
</evidence>
<dbReference type="EMBL" id="MWPZ01000003">
    <property type="protein sequence ID" value="TID02059.1"/>
    <property type="molecule type" value="Genomic_DNA"/>
</dbReference>
<reference evidence="2 3" key="1">
    <citation type="journal article" date="2019" name="Genome Biol. Evol.">
        <title>Genomic Plasticity Mediated by Transposable Elements in the Plant Pathogenic Fungus Colletotrichum higginsianum.</title>
        <authorList>
            <person name="Tsushima A."/>
            <person name="Gan P."/>
            <person name="Kumakura N."/>
            <person name="Narusaka M."/>
            <person name="Takano Y."/>
            <person name="Narusaka Y."/>
            <person name="Shirasu K."/>
        </authorList>
    </citation>
    <scope>NUCLEOTIDE SEQUENCE [LARGE SCALE GENOMIC DNA]</scope>
    <source>
        <strain evidence="2 3">MAFF305635-RFP</strain>
    </source>
</reference>
<comment type="caution">
    <text evidence="2">The sequence shown here is derived from an EMBL/GenBank/DDBJ whole genome shotgun (WGS) entry which is preliminary data.</text>
</comment>
<dbReference type="Proteomes" id="UP000305883">
    <property type="component" value="Unassembled WGS sequence"/>
</dbReference>